<keyword evidence="1" id="KW-0732">Signal</keyword>
<dbReference type="Gene3D" id="2.70.70.10">
    <property type="entry name" value="Glucose Permease (Domain IIA)"/>
    <property type="match status" value="1"/>
</dbReference>
<dbReference type="InterPro" id="IPR016047">
    <property type="entry name" value="M23ase_b-sheet_dom"/>
</dbReference>
<accession>A0ABT3Q066</accession>
<keyword evidence="5" id="KW-1185">Reference proteome</keyword>
<feature type="coiled-coil region" evidence="2">
    <location>
        <begin position="155"/>
        <end position="288"/>
    </location>
</feature>
<protein>
    <submittedName>
        <fullName evidence="4">Peptidoglycan DD-metalloendopeptidase family protein</fullName>
    </submittedName>
</protein>
<dbReference type="InterPro" id="IPR011055">
    <property type="entry name" value="Dup_hybrid_motif"/>
</dbReference>
<dbReference type="Proteomes" id="UP001207337">
    <property type="component" value="Unassembled WGS sequence"/>
</dbReference>
<dbReference type="Gene3D" id="6.10.250.3150">
    <property type="match status" value="1"/>
</dbReference>
<evidence type="ECO:0000313" key="5">
    <source>
        <dbReference type="Proteomes" id="UP001207337"/>
    </source>
</evidence>
<evidence type="ECO:0000256" key="2">
    <source>
        <dbReference type="SAM" id="Coils"/>
    </source>
</evidence>
<dbReference type="RefSeq" id="WP_265790288.1">
    <property type="nucleotide sequence ID" value="NZ_BAABRS010000003.1"/>
</dbReference>
<dbReference type="CDD" id="cd12797">
    <property type="entry name" value="M23_peptidase"/>
    <property type="match status" value="1"/>
</dbReference>
<dbReference type="EMBL" id="JAJNDC010000003">
    <property type="protein sequence ID" value="MCW9713527.1"/>
    <property type="molecule type" value="Genomic_DNA"/>
</dbReference>
<reference evidence="4 5" key="1">
    <citation type="submission" date="2021-11" db="EMBL/GenBank/DDBJ databases">
        <title>Aliifidinibius sp. nov., a new bacterium isolated from saline soil.</title>
        <authorList>
            <person name="Galisteo C."/>
            <person name="De La Haba R."/>
            <person name="Sanchez-Porro C."/>
            <person name="Ventosa A."/>
        </authorList>
    </citation>
    <scope>NUCLEOTIDE SEQUENCE [LARGE SCALE GENOMIC DNA]</scope>
    <source>
        <strain evidence="4 5">KACC 190600</strain>
    </source>
</reference>
<organism evidence="4 5">
    <name type="scientific">Fodinibius salicampi</name>
    <dbReference type="NCBI Taxonomy" id="1920655"/>
    <lineage>
        <taxon>Bacteria</taxon>
        <taxon>Pseudomonadati</taxon>
        <taxon>Balneolota</taxon>
        <taxon>Balneolia</taxon>
        <taxon>Balneolales</taxon>
        <taxon>Balneolaceae</taxon>
        <taxon>Fodinibius</taxon>
    </lineage>
</organism>
<dbReference type="InterPro" id="IPR050570">
    <property type="entry name" value="Cell_wall_metabolism_enzyme"/>
</dbReference>
<name>A0ABT3Q066_9BACT</name>
<gene>
    <name evidence="4" type="ORF">LQ318_11500</name>
</gene>
<evidence type="ECO:0000256" key="1">
    <source>
        <dbReference type="ARBA" id="ARBA00022729"/>
    </source>
</evidence>
<proteinExistence type="predicted"/>
<keyword evidence="2" id="KW-0175">Coiled coil</keyword>
<evidence type="ECO:0000259" key="3">
    <source>
        <dbReference type="Pfam" id="PF01551"/>
    </source>
</evidence>
<feature type="domain" description="M23ase beta-sheet core" evidence="3">
    <location>
        <begin position="347"/>
        <end position="439"/>
    </location>
</feature>
<dbReference type="SUPFAM" id="SSF51261">
    <property type="entry name" value="Duplicated hybrid motif"/>
    <property type="match status" value="1"/>
</dbReference>
<sequence length="446" mass="52257">MKKIGLIVLFSSFFLAWNTASGQDYQERREEILQKQKNTRAEINELNEQISTYEQRLQRTNEKYSSLYEQFENLQRLIALQDEKINRLEREQSQIQEEINITNKSIEDTQQRLDQLIEDYKGTLSYIYKHGQTSELALLFSSSSINQMLIRAFYLQKFNAFRENQADEIRETEEQLKQERERLKEAQSRNEQLLAEIEEEKEQLDQKKQQQESNISLLQQDKKRLQEELNEIQDQKESLNNTLTSLIEEEEKIRQAQVERLRQQEAEREEKLAEAEDIDDDLERAREVARYSAPVEREEFLDDEELREIEQKFAQNKGNLPWPVESSTISEHFGNRRHPVYGTVTPNLGIEIVTDPQEPVKAVHPGYVIAIQPFPGYGDVVLVKHGRFITAYGNLSEISVRDGAILQKGDQIGLSGDQDSTNGESLFFLVRENNDNLNPENWLRDK</sequence>
<comment type="caution">
    <text evidence="4">The sequence shown here is derived from an EMBL/GenBank/DDBJ whole genome shotgun (WGS) entry which is preliminary data.</text>
</comment>
<dbReference type="PANTHER" id="PTHR21666">
    <property type="entry name" value="PEPTIDASE-RELATED"/>
    <property type="match status" value="1"/>
</dbReference>
<dbReference type="Pfam" id="PF01551">
    <property type="entry name" value="Peptidase_M23"/>
    <property type="match status" value="1"/>
</dbReference>
<dbReference type="PANTHER" id="PTHR21666:SF289">
    <property type="entry name" value="L-ALA--D-GLU ENDOPEPTIDASE"/>
    <property type="match status" value="1"/>
</dbReference>
<evidence type="ECO:0000313" key="4">
    <source>
        <dbReference type="EMBL" id="MCW9713527.1"/>
    </source>
</evidence>
<feature type="coiled-coil region" evidence="2">
    <location>
        <begin position="29"/>
        <end position="119"/>
    </location>
</feature>